<keyword evidence="1" id="KW-0028">Amino-acid biosynthesis</keyword>
<dbReference type="PRINTS" id="PR01100">
    <property type="entry name" value="SHIKIMTKNASE"/>
</dbReference>
<dbReference type="EMBL" id="CAFBQB010000026">
    <property type="protein sequence ID" value="CAB5040589.1"/>
    <property type="molecule type" value="Genomic_DNA"/>
</dbReference>
<organism evidence="3">
    <name type="scientific">freshwater metagenome</name>
    <dbReference type="NCBI Taxonomy" id="449393"/>
    <lineage>
        <taxon>unclassified sequences</taxon>
        <taxon>metagenomes</taxon>
        <taxon>ecological metagenomes</taxon>
    </lineage>
</organism>
<evidence type="ECO:0000313" key="3">
    <source>
        <dbReference type="EMBL" id="CAB5040589.1"/>
    </source>
</evidence>
<dbReference type="GO" id="GO:0004765">
    <property type="term" value="F:shikimate kinase activity"/>
    <property type="evidence" value="ECO:0007669"/>
    <property type="project" value="TreeGrafter"/>
</dbReference>
<evidence type="ECO:0000256" key="1">
    <source>
        <dbReference type="ARBA" id="ARBA00022605"/>
    </source>
</evidence>
<gene>
    <name evidence="3" type="ORF">UFOPK4248_00306</name>
</gene>
<dbReference type="PANTHER" id="PTHR21087">
    <property type="entry name" value="SHIKIMATE KINASE"/>
    <property type="match status" value="1"/>
</dbReference>
<reference evidence="3" key="1">
    <citation type="submission" date="2020-05" db="EMBL/GenBank/DDBJ databases">
        <authorList>
            <person name="Chiriac C."/>
            <person name="Salcher M."/>
            <person name="Ghai R."/>
            <person name="Kavagutti S V."/>
        </authorList>
    </citation>
    <scope>NUCLEOTIDE SEQUENCE</scope>
</reference>
<dbReference type="Gene3D" id="3.40.50.300">
    <property type="entry name" value="P-loop containing nucleotide triphosphate hydrolases"/>
    <property type="match status" value="1"/>
</dbReference>
<dbReference type="InterPro" id="IPR031322">
    <property type="entry name" value="Shikimate/glucono_kinase"/>
</dbReference>
<name>A0A6J7SH31_9ZZZZ</name>
<dbReference type="PANTHER" id="PTHR21087:SF16">
    <property type="entry name" value="SHIKIMATE KINASE 1, CHLOROPLASTIC"/>
    <property type="match status" value="1"/>
</dbReference>
<dbReference type="Pfam" id="PF01202">
    <property type="entry name" value="SKI"/>
    <property type="match status" value="1"/>
</dbReference>
<dbReference type="AlphaFoldDB" id="A0A6J7SH31"/>
<dbReference type="InterPro" id="IPR027417">
    <property type="entry name" value="P-loop_NTPase"/>
</dbReference>
<accession>A0A6J7SH31</accession>
<protein>
    <submittedName>
        <fullName evidence="3">Unannotated protein</fullName>
    </submittedName>
</protein>
<proteinExistence type="predicted"/>
<evidence type="ECO:0000256" key="2">
    <source>
        <dbReference type="ARBA" id="ARBA00023141"/>
    </source>
</evidence>
<dbReference type="GO" id="GO:0005829">
    <property type="term" value="C:cytosol"/>
    <property type="evidence" value="ECO:0007669"/>
    <property type="project" value="TreeGrafter"/>
</dbReference>
<dbReference type="GO" id="GO:0009073">
    <property type="term" value="P:aromatic amino acid family biosynthetic process"/>
    <property type="evidence" value="ECO:0007669"/>
    <property type="project" value="UniProtKB-KW"/>
</dbReference>
<sequence>MKLLLIGAMGAGKSTIGKILAYKLGCPYFDNDEEISVKYGFTREIVATLPVKELHDLETQYLIDVLKRTGSFISGAAASVIDRESNRNLISETVGVYLRLPLDKIIERAGTQGIGRQALAESGTQILVDRFNARDPLYKSTAKLTINLSNSAEKDAEKIMAFLSSLE</sequence>
<dbReference type="GO" id="GO:0008652">
    <property type="term" value="P:amino acid biosynthetic process"/>
    <property type="evidence" value="ECO:0007669"/>
    <property type="project" value="UniProtKB-KW"/>
</dbReference>
<dbReference type="SUPFAM" id="SSF52540">
    <property type="entry name" value="P-loop containing nucleoside triphosphate hydrolases"/>
    <property type="match status" value="1"/>
</dbReference>
<keyword evidence="2" id="KW-0057">Aromatic amino acid biosynthesis</keyword>